<accession>A0A1T4LDH3</accession>
<sequence length="212" mass="22648">MKEKIKIAVLVSGGGTNLQALIDYEKNTENCPYQIEIVIADTKKAYALERAQNAGIKTKIVSPFAVLGEQKAKNVSKEEKRIAVSDAALNAAKESGCDAIVLAGWLTVLSGKIIQEYSGKIVNLHPALLPKFGGVGMWGHNVHEAVLAAGEKESGCTVHLVDSGCDTGKILVQKKVPVMPGDTPETLYARIAPQEHKAMVEGVCQLAKMLSK</sequence>
<dbReference type="GeneID" id="303366757"/>
<evidence type="ECO:0000256" key="3">
    <source>
        <dbReference type="ARBA" id="ARBA00022755"/>
    </source>
</evidence>
<dbReference type="GO" id="GO:0006189">
    <property type="term" value="P:'de novo' IMP biosynthetic process"/>
    <property type="evidence" value="ECO:0007669"/>
    <property type="project" value="UniProtKB-UniRule"/>
</dbReference>
<dbReference type="AlphaFoldDB" id="A0A1T4LDH3"/>
<comment type="similarity">
    <text evidence="4">Belongs to the GART family.</text>
</comment>
<dbReference type="SUPFAM" id="SSF53328">
    <property type="entry name" value="Formyltransferase"/>
    <property type="match status" value="1"/>
</dbReference>
<dbReference type="GO" id="GO:0005829">
    <property type="term" value="C:cytosol"/>
    <property type="evidence" value="ECO:0007669"/>
    <property type="project" value="TreeGrafter"/>
</dbReference>
<keyword evidence="3 4" id="KW-0658">Purine biosynthesis</keyword>
<dbReference type="InterPro" id="IPR002376">
    <property type="entry name" value="Formyl_transf_N"/>
</dbReference>
<feature type="binding site" evidence="4">
    <location>
        <position position="77"/>
    </location>
    <ligand>
        <name>(6R)-10-formyltetrahydrofolate</name>
        <dbReference type="ChEBI" id="CHEBI:195366"/>
    </ligand>
</feature>
<feature type="binding site" evidence="4">
    <location>
        <position position="123"/>
    </location>
    <ligand>
        <name>(6R)-10-formyltetrahydrofolate</name>
        <dbReference type="ChEBI" id="CHEBI:195366"/>
    </ligand>
</feature>
<dbReference type="CDD" id="cd08645">
    <property type="entry name" value="FMT_core_GART"/>
    <property type="match status" value="1"/>
</dbReference>
<evidence type="ECO:0000313" key="6">
    <source>
        <dbReference type="EMBL" id="SJZ52822.1"/>
    </source>
</evidence>
<name>A0A1T4LDH3_9SPIR</name>
<feature type="site" description="Raises pKa of active site His" evidence="4">
    <location>
        <position position="166"/>
    </location>
</feature>
<dbReference type="HAMAP" id="MF_01930">
    <property type="entry name" value="PurN"/>
    <property type="match status" value="1"/>
</dbReference>
<protein>
    <recommendedName>
        <fullName evidence="4">Phosphoribosylglycinamide formyltransferase</fullName>
        <ecNumber evidence="4">2.1.2.2</ecNumber>
    </recommendedName>
    <alternativeName>
        <fullName evidence="4">5'-phosphoribosylglycinamide transformylase</fullName>
    </alternativeName>
    <alternativeName>
        <fullName evidence="4">GAR transformylase</fullName>
        <shortName evidence="4">GART</shortName>
    </alternativeName>
</protein>
<dbReference type="OrthoDB" id="9806170at2"/>
<dbReference type="Proteomes" id="UP000190395">
    <property type="component" value="Unassembled WGS sequence"/>
</dbReference>
<dbReference type="InterPro" id="IPR036477">
    <property type="entry name" value="Formyl_transf_N_sf"/>
</dbReference>
<evidence type="ECO:0000256" key="2">
    <source>
        <dbReference type="ARBA" id="ARBA00022679"/>
    </source>
</evidence>
<dbReference type="STRING" id="225004.SAMN02745152_00487"/>
<evidence type="ECO:0000256" key="1">
    <source>
        <dbReference type="ARBA" id="ARBA00005054"/>
    </source>
</evidence>
<dbReference type="EC" id="2.1.2.2" evidence="4"/>
<feature type="domain" description="Formyl transferase N-terminal" evidence="5">
    <location>
        <begin position="6"/>
        <end position="201"/>
    </location>
</feature>
<feature type="active site" description="Proton donor" evidence="4">
    <location>
        <position position="125"/>
    </location>
</feature>
<dbReference type="RefSeq" id="WP_078930243.1">
    <property type="nucleotide sequence ID" value="NZ_FUXC01000002.1"/>
</dbReference>
<dbReference type="NCBIfam" id="TIGR00639">
    <property type="entry name" value="PurN"/>
    <property type="match status" value="1"/>
</dbReference>
<comment type="catalytic activity">
    <reaction evidence="4">
        <text>N(1)-(5-phospho-beta-D-ribosyl)glycinamide + (6R)-10-formyltetrahydrofolate = N(2)-formyl-N(1)-(5-phospho-beta-D-ribosyl)glycinamide + (6S)-5,6,7,8-tetrahydrofolate + H(+)</text>
        <dbReference type="Rhea" id="RHEA:15053"/>
        <dbReference type="ChEBI" id="CHEBI:15378"/>
        <dbReference type="ChEBI" id="CHEBI:57453"/>
        <dbReference type="ChEBI" id="CHEBI:143788"/>
        <dbReference type="ChEBI" id="CHEBI:147286"/>
        <dbReference type="ChEBI" id="CHEBI:195366"/>
        <dbReference type="EC" id="2.1.2.2"/>
    </reaction>
</comment>
<comment type="caution">
    <text evidence="4">Lacks conserved residue(s) required for the propagation of feature annotation.</text>
</comment>
<proteinExistence type="inferred from homology"/>
<dbReference type="EMBL" id="FUXC01000002">
    <property type="protein sequence ID" value="SJZ52822.1"/>
    <property type="molecule type" value="Genomic_DNA"/>
</dbReference>
<dbReference type="PANTHER" id="PTHR43369">
    <property type="entry name" value="PHOSPHORIBOSYLGLYCINAMIDE FORMYLTRANSFERASE"/>
    <property type="match status" value="1"/>
</dbReference>
<comment type="pathway">
    <text evidence="1 4">Purine metabolism; IMP biosynthesis via de novo pathway; N(2)-formyl-N(1)-(5-phospho-D-ribosyl)glycinamide from N(1)-(5-phospho-D-ribosyl)glycinamide (10-formyl THF route): step 1/1.</text>
</comment>
<evidence type="ECO:0000256" key="4">
    <source>
        <dbReference type="HAMAP-Rule" id="MF_01930"/>
    </source>
</evidence>
<organism evidence="6 7">
    <name type="scientific">Treponema berlinense</name>
    <dbReference type="NCBI Taxonomy" id="225004"/>
    <lineage>
        <taxon>Bacteria</taxon>
        <taxon>Pseudomonadati</taxon>
        <taxon>Spirochaetota</taxon>
        <taxon>Spirochaetia</taxon>
        <taxon>Spirochaetales</taxon>
        <taxon>Treponemataceae</taxon>
        <taxon>Treponema</taxon>
    </lineage>
</organism>
<dbReference type="GO" id="GO:0004644">
    <property type="term" value="F:phosphoribosylglycinamide formyltransferase activity"/>
    <property type="evidence" value="ECO:0007669"/>
    <property type="project" value="UniProtKB-UniRule"/>
</dbReference>
<dbReference type="Gene3D" id="3.40.50.170">
    <property type="entry name" value="Formyl transferase, N-terminal domain"/>
    <property type="match status" value="1"/>
</dbReference>
<dbReference type="Pfam" id="PF00551">
    <property type="entry name" value="Formyl_trans_N"/>
    <property type="match status" value="1"/>
</dbReference>
<dbReference type="InterPro" id="IPR004607">
    <property type="entry name" value="GART"/>
</dbReference>
<keyword evidence="7" id="KW-1185">Reference proteome</keyword>
<evidence type="ECO:0000259" key="5">
    <source>
        <dbReference type="Pfam" id="PF00551"/>
    </source>
</evidence>
<gene>
    <name evidence="4" type="primary">purN</name>
    <name evidence="6" type="ORF">SAMN02745152_00487</name>
</gene>
<reference evidence="6 7" key="1">
    <citation type="submission" date="2017-02" db="EMBL/GenBank/DDBJ databases">
        <authorList>
            <person name="Peterson S.W."/>
        </authorList>
    </citation>
    <scope>NUCLEOTIDE SEQUENCE [LARGE SCALE GENOMIC DNA]</scope>
    <source>
        <strain evidence="6 7">ATCC BAA-909</strain>
    </source>
</reference>
<feature type="binding site" evidence="4">
    <location>
        <begin position="15"/>
        <end position="17"/>
    </location>
    <ligand>
        <name>N(1)-(5-phospho-beta-D-ribosyl)glycinamide</name>
        <dbReference type="ChEBI" id="CHEBI:143788"/>
    </ligand>
</feature>
<evidence type="ECO:0000313" key="7">
    <source>
        <dbReference type="Proteomes" id="UP000190395"/>
    </source>
</evidence>
<comment type="function">
    <text evidence="4">Catalyzes the transfer of a formyl group from 10-formyltetrahydrofolate to 5-phospho-ribosyl-glycinamide (GAR), producing 5-phospho-ribosyl-N-formylglycinamide (FGAR) and tetrahydrofolate.</text>
</comment>
<dbReference type="PANTHER" id="PTHR43369:SF2">
    <property type="entry name" value="PHOSPHORIBOSYLGLYCINAMIDE FORMYLTRANSFERASE"/>
    <property type="match status" value="1"/>
</dbReference>
<keyword evidence="2 4" id="KW-0808">Transferase</keyword>
<dbReference type="UniPathway" id="UPA00074">
    <property type="reaction ID" value="UER00126"/>
</dbReference>